<evidence type="ECO:0000313" key="8">
    <source>
        <dbReference type="EMBL" id="MCA9377265.1"/>
    </source>
</evidence>
<dbReference type="GO" id="GO:0006465">
    <property type="term" value="P:signal peptide processing"/>
    <property type="evidence" value="ECO:0007669"/>
    <property type="project" value="UniProtKB-UniRule"/>
</dbReference>
<dbReference type="InterPro" id="IPR019533">
    <property type="entry name" value="Peptidase_S26"/>
</dbReference>
<dbReference type="CDD" id="cd06530">
    <property type="entry name" value="S26_SPase_I"/>
    <property type="match status" value="1"/>
</dbReference>
<keyword evidence="8" id="KW-0378">Hydrolase</keyword>
<accession>A0A955I210</accession>
<dbReference type="InterPro" id="IPR001733">
    <property type="entry name" value="Peptidase_S26B"/>
</dbReference>
<dbReference type="GO" id="GO:0016020">
    <property type="term" value="C:membrane"/>
    <property type="evidence" value="ECO:0007669"/>
    <property type="project" value="UniProtKB-SubCell"/>
</dbReference>
<feature type="transmembrane region" description="Helical" evidence="7">
    <location>
        <begin position="143"/>
        <end position="162"/>
    </location>
</feature>
<comment type="subcellular location">
    <subcellularLocation>
        <location evidence="1">Membrane</location>
    </subcellularLocation>
</comment>
<evidence type="ECO:0000256" key="6">
    <source>
        <dbReference type="SAM" id="MobiDB-lite"/>
    </source>
</evidence>
<keyword evidence="3 7" id="KW-1133">Transmembrane helix</keyword>
<evidence type="ECO:0000313" key="9">
    <source>
        <dbReference type="Proteomes" id="UP000741282"/>
    </source>
</evidence>
<gene>
    <name evidence="8" type="ORF">KC685_05105</name>
</gene>
<dbReference type="Proteomes" id="UP000741282">
    <property type="component" value="Unassembled WGS sequence"/>
</dbReference>
<feature type="region of interest" description="Disordered" evidence="6">
    <location>
        <begin position="173"/>
        <end position="291"/>
    </location>
</feature>
<evidence type="ECO:0000256" key="5">
    <source>
        <dbReference type="NCBIfam" id="TIGR02228"/>
    </source>
</evidence>
<dbReference type="NCBIfam" id="TIGR02228">
    <property type="entry name" value="sigpep_I_arch"/>
    <property type="match status" value="1"/>
</dbReference>
<evidence type="ECO:0000256" key="2">
    <source>
        <dbReference type="ARBA" id="ARBA00022692"/>
    </source>
</evidence>
<keyword evidence="2 7" id="KW-0812">Transmembrane</keyword>
<evidence type="ECO:0000256" key="4">
    <source>
        <dbReference type="ARBA" id="ARBA00023136"/>
    </source>
</evidence>
<name>A0A955I210_9BACT</name>
<dbReference type="SUPFAM" id="SSF51306">
    <property type="entry name" value="LexA/Signal peptidase"/>
    <property type="match status" value="1"/>
</dbReference>
<keyword evidence="4 7" id="KW-0472">Membrane</keyword>
<sequence length="291" mass="32918">MNKPAKYLKVLYGLLFTLLCIFAGLMLLTKISILPQYSFYVVMSGSMYPEIPAGSLIGTHQEEMYKVGDIITVKPASDVPDTYTHRIVEQYIEPTGKSYTTKGDANDAPDADRVTEDMIVGKTFLNIPWVGHIANFANTSTGFAIMIIIPSILIISSELNVLRDELKKFIEKSRRDNKTEDSTEESIIKGSKKGRNSKKNSKKSTVKKKMPIKRKKLTREENMAKPKTENTNNRIKSKKDGSPKDKYPSKTGYVVAKKTKVRKKTPILNQKKRPTKKTKHSSKIRSKKKKI</sequence>
<dbReference type="EC" id="3.4.21.89" evidence="5"/>
<feature type="compositionally biased region" description="Basic residues" evidence="6">
    <location>
        <begin position="257"/>
        <end position="291"/>
    </location>
</feature>
<proteinExistence type="predicted"/>
<feature type="compositionally biased region" description="Basic and acidic residues" evidence="6">
    <location>
        <begin position="218"/>
        <end position="228"/>
    </location>
</feature>
<dbReference type="InterPro" id="IPR036286">
    <property type="entry name" value="LexA/Signal_pep-like_sf"/>
</dbReference>
<dbReference type="GO" id="GO:0009003">
    <property type="term" value="F:signal peptidase activity"/>
    <property type="evidence" value="ECO:0007669"/>
    <property type="project" value="UniProtKB-EC"/>
</dbReference>
<feature type="transmembrane region" description="Helical" evidence="7">
    <location>
        <begin position="12"/>
        <end position="33"/>
    </location>
</feature>
<reference evidence="8" key="1">
    <citation type="submission" date="2020-04" db="EMBL/GenBank/DDBJ databases">
        <authorList>
            <person name="Zhang T."/>
        </authorList>
    </citation>
    <scope>NUCLEOTIDE SEQUENCE</scope>
    <source>
        <strain evidence="8">HKST-UBA17</strain>
    </source>
</reference>
<evidence type="ECO:0000256" key="7">
    <source>
        <dbReference type="SAM" id="Phobius"/>
    </source>
</evidence>
<evidence type="ECO:0000256" key="3">
    <source>
        <dbReference type="ARBA" id="ARBA00022989"/>
    </source>
</evidence>
<dbReference type="GO" id="GO:0004252">
    <property type="term" value="F:serine-type endopeptidase activity"/>
    <property type="evidence" value="ECO:0007669"/>
    <property type="project" value="UniProtKB-UniRule"/>
</dbReference>
<comment type="caution">
    <text evidence="8">The sequence shown here is derived from an EMBL/GenBank/DDBJ whole genome shotgun (WGS) entry which is preliminary data.</text>
</comment>
<feature type="compositionally biased region" description="Basic and acidic residues" evidence="6">
    <location>
        <begin position="238"/>
        <end position="248"/>
    </location>
</feature>
<evidence type="ECO:0000256" key="1">
    <source>
        <dbReference type="ARBA" id="ARBA00004370"/>
    </source>
</evidence>
<reference evidence="8" key="2">
    <citation type="journal article" date="2021" name="Microbiome">
        <title>Successional dynamics and alternative stable states in a saline activated sludge microbial community over 9 years.</title>
        <authorList>
            <person name="Wang Y."/>
            <person name="Ye J."/>
            <person name="Ju F."/>
            <person name="Liu L."/>
            <person name="Boyd J.A."/>
            <person name="Deng Y."/>
            <person name="Parks D.H."/>
            <person name="Jiang X."/>
            <person name="Yin X."/>
            <person name="Woodcroft B.J."/>
            <person name="Tyson G.W."/>
            <person name="Hugenholtz P."/>
            <person name="Polz M.F."/>
            <person name="Zhang T."/>
        </authorList>
    </citation>
    <scope>NUCLEOTIDE SEQUENCE</scope>
    <source>
        <strain evidence="8">HKST-UBA17</strain>
    </source>
</reference>
<feature type="compositionally biased region" description="Basic residues" evidence="6">
    <location>
        <begin position="190"/>
        <end position="217"/>
    </location>
</feature>
<dbReference type="AlphaFoldDB" id="A0A955I210"/>
<dbReference type="EMBL" id="JAGQLN010000038">
    <property type="protein sequence ID" value="MCA9377265.1"/>
    <property type="molecule type" value="Genomic_DNA"/>
</dbReference>
<organism evidence="8 9">
    <name type="scientific">Candidatus Dojkabacteria bacterium</name>
    <dbReference type="NCBI Taxonomy" id="2099670"/>
    <lineage>
        <taxon>Bacteria</taxon>
        <taxon>Candidatus Dojkabacteria</taxon>
    </lineage>
</organism>
<protein>
    <recommendedName>
        <fullName evidence="5">Signal peptidase I</fullName>
        <ecNumber evidence="5">3.4.21.89</ecNumber>
    </recommendedName>
</protein>